<keyword evidence="1" id="KW-1133">Transmembrane helix</keyword>
<reference evidence="2" key="1">
    <citation type="submission" date="2012-05" db="EMBL/GenBank/DDBJ databases">
        <authorList>
            <person name="Krishnakumar V."/>
            <person name="Cheung F."/>
            <person name="Xiao Y."/>
            <person name="Chan A."/>
            <person name="Moskal W.A."/>
            <person name="Town C.D."/>
        </authorList>
    </citation>
    <scope>NUCLEOTIDE SEQUENCE</scope>
</reference>
<organism evidence="2">
    <name type="scientific">Medicago truncatula</name>
    <name type="common">Barrel medic</name>
    <name type="synonym">Medicago tribuloides</name>
    <dbReference type="NCBI Taxonomy" id="3880"/>
    <lineage>
        <taxon>Eukaryota</taxon>
        <taxon>Viridiplantae</taxon>
        <taxon>Streptophyta</taxon>
        <taxon>Embryophyta</taxon>
        <taxon>Tracheophyta</taxon>
        <taxon>Spermatophyta</taxon>
        <taxon>Magnoliopsida</taxon>
        <taxon>eudicotyledons</taxon>
        <taxon>Gunneridae</taxon>
        <taxon>Pentapetalae</taxon>
        <taxon>rosids</taxon>
        <taxon>fabids</taxon>
        <taxon>Fabales</taxon>
        <taxon>Fabaceae</taxon>
        <taxon>Papilionoideae</taxon>
        <taxon>50 kb inversion clade</taxon>
        <taxon>NPAAA clade</taxon>
        <taxon>Hologalegina</taxon>
        <taxon>IRL clade</taxon>
        <taxon>Trifolieae</taxon>
        <taxon>Medicago</taxon>
    </lineage>
</organism>
<accession>I3SVH5</accession>
<dbReference type="AlphaFoldDB" id="I3SVH5"/>
<evidence type="ECO:0008006" key="3">
    <source>
        <dbReference type="Google" id="ProtNLM"/>
    </source>
</evidence>
<evidence type="ECO:0000313" key="2">
    <source>
        <dbReference type="EMBL" id="AFK44267.1"/>
    </source>
</evidence>
<evidence type="ECO:0000256" key="1">
    <source>
        <dbReference type="SAM" id="Phobius"/>
    </source>
</evidence>
<dbReference type="EMBL" id="BT144473">
    <property type="protein sequence ID" value="AFK44267.1"/>
    <property type="molecule type" value="mRNA"/>
</dbReference>
<keyword evidence="1" id="KW-0812">Transmembrane</keyword>
<protein>
    <recommendedName>
        <fullName evidence="3">Transmembrane protein</fullName>
    </recommendedName>
</protein>
<name>I3SVH5_MEDTR</name>
<sequence>MTIVIAKFILCMLSSIIWKNIMFLTFVRTWLYNISKVANMQETWIQPNL</sequence>
<proteinExistence type="evidence at transcript level"/>
<feature type="transmembrane region" description="Helical" evidence="1">
    <location>
        <begin position="6"/>
        <end position="27"/>
    </location>
</feature>
<keyword evidence="1" id="KW-0472">Membrane</keyword>